<evidence type="ECO:0000313" key="2">
    <source>
        <dbReference type="Proteomes" id="UP001333110"/>
    </source>
</evidence>
<proteinExistence type="predicted"/>
<evidence type="ECO:0000313" key="1">
    <source>
        <dbReference type="EMBL" id="KAK4826899.1"/>
    </source>
</evidence>
<dbReference type="EMBL" id="JAUNZN010000002">
    <property type="protein sequence ID" value="KAK4826899.1"/>
    <property type="molecule type" value="Genomic_DNA"/>
</dbReference>
<reference evidence="1 2" key="1">
    <citation type="journal article" date="2023" name="J. Hered.">
        <title>Chromosome-level genome of the wood stork (Mycteria americana) provides insight into avian chromosome evolution.</title>
        <authorList>
            <person name="Flamio R. Jr."/>
            <person name="Ramstad K.M."/>
        </authorList>
    </citation>
    <scope>NUCLEOTIDE SEQUENCE [LARGE SCALE GENOMIC DNA]</scope>
    <source>
        <strain evidence="1">JAX WOST 10</strain>
    </source>
</reference>
<dbReference type="AlphaFoldDB" id="A0AAN7NM41"/>
<keyword evidence="2" id="KW-1185">Reference proteome</keyword>
<accession>A0AAN7NM41</accession>
<sequence>MLVISSEADLNFAAWQRTEASLLKSPKLFKTCTGKATGEKCSTCDNASITTVAKLDFKQRHLLRVTPCADFRDAKLEAGQFKLTSSSVAPPGLHLLRKPCQHLDLYFWLEMPEQHPGKGVSTPATTCATLLEQQSGGQAQPGAGGVGLVGHWFPVRPTSEKKDPGVLVDNKLENTQQHALAVEKDNPALGWLCRSRAVIIPLYSGLAKVKYLCTGEPQTSDRHTGAQSTIPRWLGAGADDAGEAERVGFVQPEEEKA</sequence>
<organism evidence="1 2">
    <name type="scientific">Mycteria americana</name>
    <name type="common">Wood stork</name>
    <dbReference type="NCBI Taxonomy" id="33587"/>
    <lineage>
        <taxon>Eukaryota</taxon>
        <taxon>Metazoa</taxon>
        <taxon>Chordata</taxon>
        <taxon>Craniata</taxon>
        <taxon>Vertebrata</taxon>
        <taxon>Euteleostomi</taxon>
        <taxon>Archelosauria</taxon>
        <taxon>Archosauria</taxon>
        <taxon>Dinosauria</taxon>
        <taxon>Saurischia</taxon>
        <taxon>Theropoda</taxon>
        <taxon>Coelurosauria</taxon>
        <taxon>Aves</taxon>
        <taxon>Neognathae</taxon>
        <taxon>Neoaves</taxon>
        <taxon>Aequornithes</taxon>
        <taxon>Ciconiiformes</taxon>
        <taxon>Ciconiidae</taxon>
        <taxon>Mycteria</taxon>
    </lineage>
</organism>
<name>A0AAN7NM41_MYCAM</name>
<protein>
    <submittedName>
        <fullName evidence="1">Uncharacterized protein</fullName>
    </submittedName>
</protein>
<gene>
    <name evidence="1" type="ORF">QYF61_012254</name>
</gene>
<comment type="caution">
    <text evidence="1">The sequence shown here is derived from an EMBL/GenBank/DDBJ whole genome shotgun (WGS) entry which is preliminary data.</text>
</comment>
<dbReference type="Proteomes" id="UP001333110">
    <property type="component" value="Unassembled WGS sequence"/>
</dbReference>